<feature type="domain" description="Nuclear receptor" evidence="10">
    <location>
        <begin position="11"/>
        <end position="94"/>
    </location>
</feature>
<dbReference type="AlphaFoldDB" id="H6WCS9"/>
<name>H6WCS9_SCHMD</name>
<evidence type="ECO:0000256" key="6">
    <source>
        <dbReference type="ARBA" id="ARBA00023125"/>
    </source>
</evidence>
<dbReference type="GO" id="GO:0003700">
    <property type="term" value="F:DNA-binding transcription factor activity"/>
    <property type="evidence" value="ECO:0007669"/>
    <property type="project" value="InterPro"/>
</dbReference>
<dbReference type="FunFam" id="3.30.50.10:FF:000019">
    <property type="entry name" value="Nuclear receptor subfamily 2 group E member"/>
    <property type="match status" value="1"/>
</dbReference>
<dbReference type="EMBL" id="JQ085483">
    <property type="protein sequence ID" value="AEZ56119.1"/>
    <property type="molecule type" value="mRNA"/>
</dbReference>
<evidence type="ECO:0000256" key="1">
    <source>
        <dbReference type="ARBA" id="ARBA00004123"/>
    </source>
</evidence>
<evidence type="ECO:0000256" key="8">
    <source>
        <dbReference type="ARBA" id="ARBA00023170"/>
    </source>
</evidence>
<dbReference type="GO" id="GO:0005634">
    <property type="term" value="C:nucleus"/>
    <property type="evidence" value="ECO:0007669"/>
    <property type="project" value="UniProtKB-SubCell"/>
</dbReference>
<keyword evidence="8 11" id="KW-0675">Receptor</keyword>
<dbReference type="InterPro" id="IPR001628">
    <property type="entry name" value="Znf_hrmn_rcpt"/>
</dbReference>
<dbReference type="InterPro" id="IPR013088">
    <property type="entry name" value="Znf_NHR/GATA"/>
</dbReference>
<dbReference type="Gene3D" id="3.30.50.10">
    <property type="entry name" value="Erythroid Transcription Factor GATA-1, subunit A"/>
    <property type="match status" value="1"/>
</dbReference>
<dbReference type="PROSITE" id="PS00031">
    <property type="entry name" value="NUCLEAR_REC_DBD_1"/>
    <property type="match status" value="1"/>
</dbReference>
<dbReference type="PANTHER" id="PTHR24083">
    <property type="entry name" value="NUCLEAR HORMONE RECEPTOR"/>
    <property type="match status" value="1"/>
</dbReference>
<dbReference type="PROSITE" id="PS51030">
    <property type="entry name" value="NUCLEAR_REC_DBD_2"/>
    <property type="match status" value="1"/>
</dbReference>
<dbReference type="Pfam" id="PF00105">
    <property type="entry name" value="zf-C4"/>
    <property type="match status" value="1"/>
</dbReference>
<dbReference type="GO" id="GO:0006357">
    <property type="term" value="P:regulation of transcription by RNA polymerase II"/>
    <property type="evidence" value="ECO:0007669"/>
    <property type="project" value="UniProtKB-ARBA"/>
</dbReference>
<evidence type="ECO:0000256" key="9">
    <source>
        <dbReference type="ARBA" id="ARBA00023242"/>
    </source>
</evidence>
<dbReference type="SUPFAM" id="SSF48508">
    <property type="entry name" value="Nuclear receptor ligand-binding domain"/>
    <property type="match status" value="1"/>
</dbReference>
<accession>H6WCS9</accession>
<dbReference type="GO" id="GO:0043565">
    <property type="term" value="F:sequence-specific DNA binding"/>
    <property type="evidence" value="ECO:0007669"/>
    <property type="project" value="InterPro"/>
</dbReference>
<keyword evidence="4" id="KW-0862">Zinc</keyword>
<protein>
    <submittedName>
        <fullName evidence="11">Nuclear receptor TLX-1</fullName>
    </submittedName>
</protein>
<keyword evidence="5" id="KW-0805">Transcription regulation</keyword>
<evidence type="ECO:0000256" key="2">
    <source>
        <dbReference type="ARBA" id="ARBA00022723"/>
    </source>
</evidence>
<dbReference type="OrthoDB" id="10045640at2759"/>
<keyword evidence="2" id="KW-0479">Metal-binding</keyword>
<dbReference type="PRINTS" id="PR00047">
    <property type="entry name" value="STROIDFINGER"/>
</dbReference>
<dbReference type="GO" id="GO:0008270">
    <property type="term" value="F:zinc ion binding"/>
    <property type="evidence" value="ECO:0007669"/>
    <property type="project" value="UniProtKB-KW"/>
</dbReference>
<dbReference type="GO" id="GO:0032502">
    <property type="term" value="P:developmental process"/>
    <property type="evidence" value="ECO:0007669"/>
    <property type="project" value="UniProtKB-ARBA"/>
</dbReference>
<proteinExistence type="evidence at transcript level"/>
<keyword evidence="6" id="KW-0238">DNA-binding</keyword>
<dbReference type="SUPFAM" id="SSF57716">
    <property type="entry name" value="Glucocorticoid receptor-like (DNA-binding domain)"/>
    <property type="match status" value="1"/>
</dbReference>
<dbReference type="InterPro" id="IPR035500">
    <property type="entry name" value="NHR-like_dom_sf"/>
</dbReference>
<evidence type="ECO:0000256" key="5">
    <source>
        <dbReference type="ARBA" id="ARBA00023015"/>
    </source>
</evidence>
<evidence type="ECO:0000256" key="7">
    <source>
        <dbReference type="ARBA" id="ARBA00023163"/>
    </source>
</evidence>
<reference evidence="11" key="1">
    <citation type="journal article" date="2011" name="Folia Biol. (Praha)">
        <title>SMED-TLX-1 (NR2E1) Is Critical for Tissue and Body Plan Maintenance in Schmidtea mediterranea in Fasting/Feeding Cycles.</title>
        <authorList>
            <person name="Raska O."/>
            <person name="Kostrouchova V."/>
            <person name="Behensky F."/>
            <person name="Yilma P."/>
            <person name="Saudek V."/>
            <person name="Kostrouch Z."/>
            <person name="Kostrouchova M."/>
        </authorList>
    </citation>
    <scope>NUCLEOTIDE SEQUENCE</scope>
</reference>
<sequence>MILSTGRILLDVPCKVCQDHSSGKHYGIYACDGCAGFFKRSIRHSRLYICKNKSIKGDSWIGICKIDKTHRNQCRACRLQKCVDSGMNKEAVQHERGPRSSTVRKKVAMYFNELSHNILDPSSMLPFTKSFNNANNVKEELLEFSLISAAKLNNFSNKNSFSISSLCDNSENSIETFDDCIGTPKSTIYFFQESYFSELSARSLFNTVHWIKSLQLPKEIVSVLLEGNWSQLFLLTAFETKVPFNDRSLMYRICDQVSSLSTMKQLDLINQCAVLHQHLSKLSLGSSEINILKQIIFLDLKSLNKKLEVAVQDACMDHVSRLCQLFDPTNKIAIEACLLMNIICIDPNFIHKLFFQKTIGQIPVLNLISDMIA</sequence>
<dbReference type="InterPro" id="IPR050274">
    <property type="entry name" value="Nuclear_hormone_rcpt_NR2"/>
</dbReference>
<evidence type="ECO:0000313" key="11">
    <source>
        <dbReference type="EMBL" id="AEZ56119.1"/>
    </source>
</evidence>
<keyword evidence="3" id="KW-0863">Zinc-finger</keyword>
<evidence type="ECO:0000256" key="4">
    <source>
        <dbReference type="ARBA" id="ARBA00022833"/>
    </source>
</evidence>
<keyword evidence="7" id="KW-0804">Transcription</keyword>
<gene>
    <name evidence="11" type="primary">tlx-1</name>
</gene>
<evidence type="ECO:0000256" key="3">
    <source>
        <dbReference type="ARBA" id="ARBA00022771"/>
    </source>
</evidence>
<comment type="subcellular location">
    <subcellularLocation>
        <location evidence="1">Nucleus</location>
    </subcellularLocation>
</comment>
<keyword evidence="9" id="KW-0539">Nucleus</keyword>
<evidence type="ECO:0000259" key="10">
    <source>
        <dbReference type="PROSITE" id="PS51030"/>
    </source>
</evidence>
<dbReference type="SMART" id="SM00399">
    <property type="entry name" value="ZnF_C4"/>
    <property type="match status" value="1"/>
</dbReference>
<dbReference type="Gene3D" id="1.10.565.10">
    <property type="entry name" value="Retinoid X Receptor"/>
    <property type="match status" value="1"/>
</dbReference>
<organism evidence="11">
    <name type="scientific">Schmidtea mediterranea</name>
    <name type="common">Freshwater planarian flatworm</name>
    <dbReference type="NCBI Taxonomy" id="79327"/>
    <lineage>
        <taxon>Eukaryota</taxon>
        <taxon>Metazoa</taxon>
        <taxon>Spiralia</taxon>
        <taxon>Lophotrochozoa</taxon>
        <taxon>Platyhelminthes</taxon>
        <taxon>Rhabditophora</taxon>
        <taxon>Seriata</taxon>
        <taxon>Tricladida</taxon>
        <taxon>Continenticola</taxon>
        <taxon>Geoplanoidea</taxon>
        <taxon>Dugesiidae</taxon>
        <taxon>Schmidtea</taxon>
    </lineage>
</organism>